<dbReference type="PANTHER" id="PTHR43625">
    <property type="entry name" value="AFLATOXIN B1 ALDEHYDE REDUCTASE"/>
    <property type="match status" value="1"/>
</dbReference>
<dbReference type="InterPro" id="IPR036812">
    <property type="entry name" value="NAD(P)_OxRdtase_dom_sf"/>
</dbReference>
<dbReference type="CDD" id="cd19077">
    <property type="entry name" value="AKR_AKR8A1-2"/>
    <property type="match status" value="1"/>
</dbReference>
<dbReference type="InterPro" id="IPR023210">
    <property type="entry name" value="NADP_OxRdtase_dom"/>
</dbReference>
<accession>A0A1B9H057</accession>
<reference evidence="3 4" key="1">
    <citation type="submission" date="2013-07" db="EMBL/GenBank/DDBJ databases">
        <title>The Genome Sequence of Cryptococcus heveanensis BCC8398.</title>
        <authorList>
            <consortium name="The Broad Institute Genome Sequencing Platform"/>
            <person name="Cuomo C."/>
            <person name="Litvintseva A."/>
            <person name="Chen Y."/>
            <person name="Heitman J."/>
            <person name="Sun S."/>
            <person name="Springer D."/>
            <person name="Dromer F."/>
            <person name="Young S.K."/>
            <person name="Zeng Q."/>
            <person name="Gargeya S."/>
            <person name="Fitzgerald M."/>
            <person name="Abouelleil A."/>
            <person name="Alvarado L."/>
            <person name="Berlin A.M."/>
            <person name="Chapman S.B."/>
            <person name="Dewar J."/>
            <person name="Goldberg J."/>
            <person name="Griggs A."/>
            <person name="Gujja S."/>
            <person name="Hansen M."/>
            <person name="Howarth C."/>
            <person name="Imamovic A."/>
            <person name="Larimer J."/>
            <person name="McCowan C."/>
            <person name="Murphy C."/>
            <person name="Pearson M."/>
            <person name="Priest M."/>
            <person name="Roberts A."/>
            <person name="Saif S."/>
            <person name="Shea T."/>
            <person name="Sykes S."/>
            <person name="Wortman J."/>
            <person name="Nusbaum C."/>
            <person name="Birren B."/>
        </authorList>
    </citation>
    <scope>NUCLEOTIDE SEQUENCE [LARGE SCALE GENOMIC DNA]</scope>
    <source>
        <strain evidence="3 4">BCC8398</strain>
    </source>
</reference>
<evidence type="ECO:0000313" key="4">
    <source>
        <dbReference type="Proteomes" id="UP000092666"/>
    </source>
</evidence>
<feature type="domain" description="NADP-dependent oxidoreductase" evidence="2">
    <location>
        <begin position="16"/>
        <end position="309"/>
    </location>
</feature>
<dbReference type="SUPFAM" id="SSF51430">
    <property type="entry name" value="NAD(P)-linked oxidoreductase"/>
    <property type="match status" value="1"/>
</dbReference>
<dbReference type="GO" id="GO:0016491">
    <property type="term" value="F:oxidoreductase activity"/>
    <property type="evidence" value="ECO:0007669"/>
    <property type="project" value="UniProtKB-KW"/>
</dbReference>
<dbReference type="Gene3D" id="3.20.20.100">
    <property type="entry name" value="NADP-dependent oxidoreductase domain"/>
    <property type="match status" value="1"/>
</dbReference>
<proteinExistence type="predicted"/>
<organism evidence="3 4">
    <name type="scientific">Kwoniella heveanensis BCC8398</name>
    <dbReference type="NCBI Taxonomy" id="1296120"/>
    <lineage>
        <taxon>Eukaryota</taxon>
        <taxon>Fungi</taxon>
        <taxon>Dikarya</taxon>
        <taxon>Basidiomycota</taxon>
        <taxon>Agaricomycotina</taxon>
        <taxon>Tremellomycetes</taxon>
        <taxon>Tremellales</taxon>
        <taxon>Cryptococcaceae</taxon>
        <taxon>Kwoniella</taxon>
    </lineage>
</organism>
<dbReference type="Proteomes" id="UP000092666">
    <property type="component" value="Unassembled WGS sequence"/>
</dbReference>
<name>A0A1B9H057_9TREE</name>
<dbReference type="GO" id="GO:0005737">
    <property type="term" value="C:cytoplasm"/>
    <property type="evidence" value="ECO:0007669"/>
    <property type="project" value="TreeGrafter"/>
</dbReference>
<dbReference type="AlphaFoldDB" id="A0A1B9H057"/>
<evidence type="ECO:0000313" key="3">
    <source>
        <dbReference type="EMBL" id="OCF36663.1"/>
    </source>
</evidence>
<keyword evidence="1" id="KW-0560">Oxidoreductase</keyword>
<dbReference type="Pfam" id="PF00248">
    <property type="entry name" value="Aldo_ket_red"/>
    <property type="match status" value="1"/>
</dbReference>
<sequence length="329" mass="36389">MSIPQVTVAGKSVGRVGYGLMQLTWNPKPPAEEVSFAAMKAAADAGATCWSTATFYGPDFANIHLIANFFKKYPEYKDKIVLVIKGGADYTTIAPKGDDIDFVRKELKHVQSILGDKTIDVFSYARLPDAPLEEAFKILVTLQKEGLFKDIGASEMSVESLDKALKITPIAIIEIEVSLFSFEPAIRSVVDWSRNHKVPIFAYSPLGRGFLTRTYKSPEDIPEGDFKKYVPRFQGEAFYENLKLVDKLDEIAQAKGVETSQLALAWIVSLSDYTIPIPGSSNPDRVKSNTSSANIKLTSDELTTISDILDSFEVKGTRYPAHAMKDLMK</sequence>
<gene>
    <name evidence="3" type="ORF">I316_01258</name>
</gene>
<reference evidence="4" key="2">
    <citation type="submission" date="2013-12" db="EMBL/GenBank/DDBJ databases">
        <title>Evolution of pathogenesis and genome organization in the Tremellales.</title>
        <authorList>
            <person name="Cuomo C."/>
            <person name="Litvintseva A."/>
            <person name="Heitman J."/>
            <person name="Chen Y."/>
            <person name="Sun S."/>
            <person name="Springer D."/>
            <person name="Dromer F."/>
            <person name="Young S."/>
            <person name="Zeng Q."/>
            <person name="Chapman S."/>
            <person name="Gujja S."/>
            <person name="Saif S."/>
            <person name="Birren B."/>
        </authorList>
    </citation>
    <scope>NUCLEOTIDE SEQUENCE [LARGE SCALE GENOMIC DNA]</scope>
    <source>
        <strain evidence="4">BCC8398</strain>
    </source>
</reference>
<dbReference type="InterPro" id="IPR050791">
    <property type="entry name" value="Aldo-Keto_reductase"/>
</dbReference>
<evidence type="ECO:0000259" key="2">
    <source>
        <dbReference type="Pfam" id="PF00248"/>
    </source>
</evidence>
<keyword evidence="4" id="KW-1185">Reference proteome</keyword>
<protein>
    <submittedName>
        <fullName evidence="3">Pyridoxal reductase</fullName>
    </submittedName>
</protein>
<dbReference type="STRING" id="1296120.A0A1B9H057"/>
<evidence type="ECO:0000256" key="1">
    <source>
        <dbReference type="ARBA" id="ARBA00023002"/>
    </source>
</evidence>
<dbReference type="PANTHER" id="PTHR43625:SF78">
    <property type="entry name" value="PYRIDOXAL REDUCTASE-RELATED"/>
    <property type="match status" value="1"/>
</dbReference>
<dbReference type="EMBL" id="KI669494">
    <property type="protein sequence ID" value="OCF36663.1"/>
    <property type="molecule type" value="Genomic_DNA"/>
</dbReference>
<dbReference type="OrthoDB" id="37537at2759"/>